<feature type="compositionally biased region" description="Polar residues" evidence="5">
    <location>
        <begin position="139"/>
        <end position="149"/>
    </location>
</feature>
<evidence type="ECO:0000256" key="4">
    <source>
        <dbReference type="PROSITE-ProRule" id="PRU00723"/>
    </source>
</evidence>
<dbReference type="SMART" id="SM00356">
    <property type="entry name" value="ZnF_C3H1"/>
    <property type="match status" value="2"/>
</dbReference>
<dbReference type="Proteomes" id="UP000054560">
    <property type="component" value="Unassembled WGS sequence"/>
</dbReference>
<feature type="zinc finger region" description="C3H1-type" evidence="4">
    <location>
        <begin position="385"/>
        <end position="412"/>
    </location>
</feature>
<feature type="zinc finger region" description="C3H1-type" evidence="4">
    <location>
        <begin position="272"/>
        <end position="299"/>
    </location>
</feature>
<keyword evidence="3 4" id="KW-0862">Zinc</keyword>
<dbReference type="InterPro" id="IPR000571">
    <property type="entry name" value="Znf_CCCH"/>
</dbReference>
<feature type="compositionally biased region" description="Polar residues" evidence="5">
    <location>
        <begin position="105"/>
        <end position="124"/>
    </location>
</feature>
<dbReference type="GeneID" id="25900789"/>
<feature type="region of interest" description="Disordered" evidence="5">
    <location>
        <begin position="1"/>
        <end position="149"/>
    </location>
</feature>
<proteinExistence type="predicted"/>
<keyword evidence="8" id="KW-1185">Reference proteome</keyword>
<dbReference type="SUPFAM" id="SSF90229">
    <property type="entry name" value="CCCH zinc finger"/>
    <property type="match status" value="1"/>
</dbReference>
<feature type="region of interest" description="Disordered" evidence="5">
    <location>
        <begin position="618"/>
        <end position="648"/>
    </location>
</feature>
<sequence>MSTHNPSTPVSANIRASKDTNSNRRNRSKKGKGTRVKQKNATVSTEVTKTSTSPTIISETGSDFSSKPSMSASGAGEEGSEGRKHVHTQMQQMQSMGSLSCRPTELSQDNDSLSTESQILQSRKQVAKNEGKKRRERTSVPSSQTSLTSDVNQEVISILAGSLAATDISEDVDEQENYSLHANDDYEYTHTFQDQGLPDNAERTIPTEAFDTSVASESNIEASTNIDENGSAVQKAAAQAPADQTGLAITGTPAAEGSYRKFHNNHKYNNRGNRKDVCRFFMKGHCKFHDNCKYSHDVQNGDKFYNGNNSAYNRGGRQFHNNYNHHYYRDDTYRRYQHSNTNHNNYLHNNHAGGSNSNTHSMGPNNITVSSNERYAHNNTNNALASHASACAFWKNGRCRYGTRCNYSHIGMPGMNTGNVNMTGYNMGAAGYYNPQHMRLHNVNMPNMGVGVNVSGLPAGMSMLPNGAVYGYYHMPNPHMYEAPTALSAEAYFNGANLNPEMLAQAATLYQLPPPAQFYAPPVHAPGQVPVPIPQQVPIPPLLPLNQRQLQAQATQTRTMAPQQQQQLATLPVAHPNPDPTVPVQSTVDIAALPVPQAQAQANIHPQFHLIRHAPVGVQPPVEESMEAHDSEQASDEESAQNSTNSQQ</sequence>
<accession>A0A0L0GGY6</accession>
<feature type="compositionally biased region" description="Low complexity" evidence="5">
    <location>
        <begin position="89"/>
        <end position="100"/>
    </location>
</feature>
<dbReference type="GO" id="GO:0008270">
    <property type="term" value="F:zinc ion binding"/>
    <property type="evidence" value="ECO:0007669"/>
    <property type="project" value="UniProtKB-KW"/>
</dbReference>
<dbReference type="OrthoDB" id="411372at2759"/>
<dbReference type="PROSITE" id="PS50103">
    <property type="entry name" value="ZF_C3H1"/>
    <property type="match status" value="2"/>
</dbReference>
<feature type="compositionally biased region" description="Basic residues" evidence="5">
    <location>
        <begin position="24"/>
        <end position="38"/>
    </location>
</feature>
<evidence type="ECO:0000256" key="5">
    <source>
        <dbReference type="SAM" id="MobiDB-lite"/>
    </source>
</evidence>
<evidence type="ECO:0000313" key="7">
    <source>
        <dbReference type="EMBL" id="KNC87583.1"/>
    </source>
</evidence>
<keyword evidence="1 4" id="KW-0479">Metal-binding</keyword>
<feature type="compositionally biased region" description="Polar residues" evidence="5">
    <location>
        <begin position="56"/>
        <end position="70"/>
    </location>
</feature>
<feature type="compositionally biased region" description="Polar residues" evidence="5">
    <location>
        <begin position="1"/>
        <end position="11"/>
    </location>
</feature>
<name>A0A0L0GGY6_9EUKA</name>
<evidence type="ECO:0000256" key="3">
    <source>
        <dbReference type="ARBA" id="ARBA00022833"/>
    </source>
</evidence>
<dbReference type="InterPro" id="IPR036855">
    <property type="entry name" value="Znf_CCCH_sf"/>
</dbReference>
<feature type="domain" description="C3H1-type" evidence="6">
    <location>
        <begin position="385"/>
        <end position="412"/>
    </location>
</feature>
<keyword evidence="2 4" id="KW-0863">Zinc-finger</keyword>
<dbReference type="Pfam" id="PF00642">
    <property type="entry name" value="zf-CCCH"/>
    <property type="match status" value="1"/>
</dbReference>
<evidence type="ECO:0000313" key="8">
    <source>
        <dbReference type="Proteomes" id="UP000054560"/>
    </source>
</evidence>
<feature type="domain" description="C3H1-type" evidence="6">
    <location>
        <begin position="272"/>
        <end position="299"/>
    </location>
</feature>
<evidence type="ECO:0000259" key="6">
    <source>
        <dbReference type="PROSITE" id="PS50103"/>
    </source>
</evidence>
<evidence type="ECO:0000256" key="2">
    <source>
        <dbReference type="ARBA" id="ARBA00022771"/>
    </source>
</evidence>
<dbReference type="AlphaFoldDB" id="A0A0L0GGY6"/>
<dbReference type="Gene3D" id="4.10.1000.10">
    <property type="entry name" value="Zinc finger, CCCH-type"/>
    <property type="match status" value="1"/>
</dbReference>
<organism evidence="7 8">
    <name type="scientific">Sphaeroforma arctica JP610</name>
    <dbReference type="NCBI Taxonomy" id="667725"/>
    <lineage>
        <taxon>Eukaryota</taxon>
        <taxon>Ichthyosporea</taxon>
        <taxon>Ichthyophonida</taxon>
        <taxon>Sphaeroforma</taxon>
    </lineage>
</organism>
<dbReference type="EMBL" id="KQ241604">
    <property type="protein sequence ID" value="KNC87583.1"/>
    <property type="molecule type" value="Genomic_DNA"/>
</dbReference>
<dbReference type="RefSeq" id="XP_014161485.1">
    <property type="nucleotide sequence ID" value="XM_014306010.1"/>
</dbReference>
<gene>
    <name evidence="7" type="ORF">SARC_00285</name>
</gene>
<reference evidence="7 8" key="1">
    <citation type="submission" date="2011-02" db="EMBL/GenBank/DDBJ databases">
        <title>The Genome Sequence of Sphaeroforma arctica JP610.</title>
        <authorList>
            <consortium name="The Broad Institute Genome Sequencing Platform"/>
            <person name="Russ C."/>
            <person name="Cuomo C."/>
            <person name="Young S.K."/>
            <person name="Zeng Q."/>
            <person name="Gargeya S."/>
            <person name="Alvarado L."/>
            <person name="Berlin A."/>
            <person name="Chapman S.B."/>
            <person name="Chen Z."/>
            <person name="Freedman E."/>
            <person name="Gellesch M."/>
            <person name="Goldberg J."/>
            <person name="Griggs A."/>
            <person name="Gujja S."/>
            <person name="Heilman E."/>
            <person name="Heiman D."/>
            <person name="Howarth C."/>
            <person name="Mehta T."/>
            <person name="Neiman D."/>
            <person name="Pearson M."/>
            <person name="Roberts A."/>
            <person name="Saif S."/>
            <person name="Shea T."/>
            <person name="Shenoy N."/>
            <person name="Sisk P."/>
            <person name="Stolte C."/>
            <person name="Sykes S."/>
            <person name="White J."/>
            <person name="Yandava C."/>
            <person name="Burger G."/>
            <person name="Gray M.W."/>
            <person name="Holland P.W.H."/>
            <person name="King N."/>
            <person name="Lang F.B.F."/>
            <person name="Roger A.J."/>
            <person name="Ruiz-Trillo I."/>
            <person name="Haas B."/>
            <person name="Nusbaum C."/>
            <person name="Birren B."/>
        </authorList>
    </citation>
    <scope>NUCLEOTIDE SEQUENCE [LARGE SCALE GENOMIC DNA]</scope>
    <source>
        <strain evidence="7 8">JP610</strain>
    </source>
</reference>
<feature type="compositionally biased region" description="Low complexity" evidence="5">
    <location>
        <begin position="42"/>
        <end position="55"/>
    </location>
</feature>
<dbReference type="Gene3D" id="2.30.30.1190">
    <property type="match status" value="1"/>
</dbReference>
<protein>
    <recommendedName>
        <fullName evidence="6">C3H1-type domain-containing protein</fullName>
    </recommendedName>
</protein>
<evidence type="ECO:0000256" key="1">
    <source>
        <dbReference type="ARBA" id="ARBA00022723"/>
    </source>
</evidence>